<evidence type="ECO:0000313" key="3">
    <source>
        <dbReference type="Proteomes" id="UP000003860"/>
    </source>
</evidence>
<organism evidence="2 3">
    <name type="scientific">Ruminiclostridium papyrosolvens DSM 2782</name>
    <dbReference type="NCBI Taxonomy" id="588581"/>
    <lineage>
        <taxon>Bacteria</taxon>
        <taxon>Bacillati</taxon>
        <taxon>Bacillota</taxon>
        <taxon>Clostridia</taxon>
        <taxon>Eubacteriales</taxon>
        <taxon>Oscillospiraceae</taxon>
        <taxon>Ruminiclostridium</taxon>
    </lineage>
</organism>
<dbReference type="RefSeq" id="WP_004622356.1">
    <property type="nucleotide sequence ID" value="NZ_ACXX02000019.1"/>
</dbReference>
<evidence type="ECO:0000259" key="1">
    <source>
        <dbReference type="Pfam" id="PF13472"/>
    </source>
</evidence>
<protein>
    <recommendedName>
        <fullName evidence="1">SGNH hydrolase-type esterase domain-containing protein</fullName>
    </recommendedName>
</protein>
<keyword evidence="3" id="KW-1185">Reference proteome</keyword>
<name>F1TIB6_9FIRM</name>
<dbReference type="InterPro" id="IPR013830">
    <property type="entry name" value="SGNH_hydro"/>
</dbReference>
<dbReference type="Proteomes" id="UP000003860">
    <property type="component" value="Unassembled WGS sequence"/>
</dbReference>
<dbReference type="Pfam" id="PF13472">
    <property type="entry name" value="Lipase_GDSL_2"/>
    <property type="match status" value="1"/>
</dbReference>
<evidence type="ECO:0000313" key="2">
    <source>
        <dbReference type="EMBL" id="EGD45894.1"/>
    </source>
</evidence>
<comment type="caution">
    <text evidence="2">The sequence shown here is derived from an EMBL/GenBank/DDBJ whole genome shotgun (WGS) entry which is preliminary data.</text>
</comment>
<dbReference type="EMBL" id="ACXX02000019">
    <property type="protein sequence ID" value="EGD45894.1"/>
    <property type="molecule type" value="Genomic_DNA"/>
</dbReference>
<accession>F1TIB6</accession>
<dbReference type="OrthoDB" id="8233337at2"/>
<proteinExistence type="predicted"/>
<reference evidence="2" key="1">
    <citation type="submission" date="2009-07" db="EMBL/GenBank/DDBJ databases">
        <authorList>
            <consortium name="US DOE Joint Genome Institute (JGI-PGF)"/>
            <person name="Lucas S."/>
            <person name="Copeland A."/>
            <person name="Lapidus A."/>
            <person name="Glavina del Rio T."/>
            <person name="Tice H."/>
            <person name="Bruce D."/>
            <person name="Goodwin L."/>
            <person name="Pitluck S."/>
            <person name="Larimer F."/>
            <person name="Land M.L."/>
            <person name="Mouttaki H."/>
            <person name="He Z."/>
            <person name="Zhou J."/>
            <person name="Hemme C.L."/>
        </authorList>
    </citation>
    <scope>NUCLEOTIDE SEQUENCE [LARGE SCALE GENOMIC DNA]</scope>
    <source>
        <strain evidence="2">DSM 2782</strain>
    </source>
</reference>
<dbReference type="PANTHER" id="PTHR34407">
    <property type="entry name" value="EXPRESSED PROTEIN"/>
    <property type="match status" value="1"/>
</dbReference>
<dbReference type="STRING" id="588581.Cpap_0263"/>
<reference evidence="2" key="2">
    <citation type="submission" date="2011-01" db="EMBL/GenBank/DDBJ databases">
        <title>The Non-contiguous Finished genome of Clostridium papyrosolvens.</title>
        <authorList>
            <person name="Lucas S."/>
            <person name="Copeland A."/>
            <person name="Lapidus A."/>
            <person name="Cheng J.-F."/>
            <person name="Goodwin L."/>
            <person name="Pitluck S."/>
            <person name="Misra M."/>
            <person name="Chertkov O."/>
            <person name="Detter J.C."/>
            <person name="Han C."/>
            <person name="Tapia R."/>
            <person name="Land M."/>
            <person name="Hauser L."/>
            <person name="Kyrpides N."/>
            <person name="Ivanova N."/>
            <person name="Pagani I."/>
            <person name="Mouttaki H."/>
            <person name="He Z."/>
            <person name="Zhou J."/>
            <person name="Hemme C.L."/>
            <person name="Woyke T."/>
        </authorList>
    </citation>
    <scope>NUCLEOTIDE SEQUENCE [LARGE SCALE GENOMIC DNA]</scope>
    <source>
        <strain evidence="2">DSM 2782</strain>
    </source>
</reference>
<dbReference type="PANTHER" id="PTHR34407:SF1">
    <property type="entry name" value="SGNH HYDROLASE-TYPE ESTERASE DOMAIN-CONTAINING PROTEIN"/>
    <property type="match status" value="1"/>
</dbReference>
<dbReference type="SUPFAM" id="SSF52266">
    <property type="entry name" value="SGNH hydrolase"/>
    <property type="match status" value="1"/>
</dbReference>
<dbReference type="Gene3D" id="3.40.50.1110">
    <property type="entry name" value="SGNH hydrolase"/>
    <property type="match status" value="1"/>
</dbReference>
<dbReference type="AlphaFoldDB" id="F1TIB6"/>
<sequence length="366" mass="41218">MKNSKERHTQIIERSLICTGNNYRIKTAMEMAGKGQKVTIAYLGGSITEGYNGGPDNCYAKLTCDYFAKTFGKGNNVNYINAGMAGTSSITGLIRINKDLLIHNPHIVFVEFAVNDTKNKTNMAAFESLLLRILSSESKPAVVLIFTISESGYSCQNEMAQIGRRYDLPLISVKDAIVPEFVEETMKWQDYSDDYIHPHKKGHELITELIIYYFNKVNKEIWNDIYNISETPVISNEFVKINMLDNTSTQIKASGEFLPTTTINQFPNGWTHKQGSKIGKFAFNIYCKNLFIVYKESKNTDTGSADIYIDDTFVLTVNGFNSSGWNNPVAKLLFNHDNPANHNIEIKMAKGSENKEFCILAFGYSD</sequence>
<feature type="domain" description="SGNH hydrolase-type esterase" evidence="1">
    <location>
        <begin position="43"/>
        <end position="205"/>
    </location>
</feature>
<gene>
    <name evidence="2" type="ORF">Cpap_0263</name>
</gene>
<dbReference type="CDD" id="cd00229">
    <property type="entry name" value="SGNH_hydrolase"/>
    <property type="match status" value="1"/>
</dbReference>
<dbReference type="eggNOG" id="COG2755">
    <property type="taxonomic scope" value="Bacteria"/>
</dbReference>
<dbReference type="InterPro" id="IPR036514">
    <property type="entry name" value="SGNH_hydro_sf"/>
</dbReference>